<evidence type="ECO:0000256" key="6">
    <source>
        <dbReference type="ARBA" id="ARBA00023002"/>
    </source>
</evidence>
<evidence type="ECO:0000313" key="13">
    <source>
        <dbReference type="Proteomes" id="UP001215598"/>
    </source>
</evidence>
<keyword evidence="4 9" id="KW-0349">Heme</keyword>
<feature type="signal peptide" evidence="11">
    <location>
        <begin position="1"/>
        <end position="23"/>
    </location>
</feature>
<accession>A0AAD7MJC0</accession>
<dbReference type="InterPro" id="IPR002401">
    <property type="entry name" value="Cyt_P450_E_grp-I"/>
</dbReference>
<dbReference type="EMBL" id="JARKIB010000246">
    <property type="protein sequence ID" value="KAJ7719960.1"/>
    <property type="molecule type" value="Genomic_DNA"/>
</dbReference>
<sequence>MQAPLGFCSPLFLLLSTCVLVSCGLRYISRRQSLPRIPGPFLARWTNLWLAFHAHRGRRYIVVHKAHQRYGVFVRIGPNHVSISSPDALSVVYGQGPRAPSKSAYYDAFVCNGNPSIFSTRDRRDHSTKRRAMSHVFSSSALEEFVPLIHSTLGQFMLKMDVLCEAGEFFDLLPWLNYLAFDILSDLAFGEPIGMLQQGSDVVSVHLSDNSLANENAIALVDKREHFAAVAGIESWIPWVTKYMPFLSGIQAATSLEQLAHRQVLRRLSSFRNRNDILGKLINARGCDARSPNAAEIAGLTAESVTLLVAGSDTTSNSIAVILHFIITNPPVYDELLRVLLDATSDSNEPGYEQVKNIPYLQAVINEGLRLHSITAIGLPRSAPSGGLVCCGLYFPEGTELSVPAWTISHDAELWGDPDTFRPQRWLEQKELRQYLLAFGKGPRACIGQNLAYIEMTSVIAAILLKYKIEVRSPELTTIEGFMHKPLHMWIKLSRR</sequence>
<gene>
    <name evidence="12" type="ORF">B0H16DRAFT_1432608</name>
</gene>
<keyword evidence="13" id="KW-1185">Reference proteome</keyword>
<evidence type="ECO:0000256" key="3">
    <source>
        <dbReference type="ARBA" id="ARBA00010617"/>
    </source>
</evidence>
<dbReference type="GO" id="GO:0020037">
    <property type="term" value="F:heme binding"/>
    <property type="evidence" value="ECO:0007669"/>
    <property type="project" value="InterPro"/>
</dbReference>
<dbReference type="Gene3D" id="1.10.630.10">
    <property type="entry name" value="Cytochrome P450"/>
    <property type="match status" value="1"/>
</dbReference>
<dbReference type="InterPro" id="IPR036396">
    <property type="entry name" value="Cyt_P450_sf"/>
</dbReference>
<keyword evidence="5 9" id="KW-0479">Metal-binding</keyword>
<evidence type="ECO:0000256" key="4">
    <source>
        <dbReference type="ARBA" id="ARBA00022617"/>
    </source>
</evidence>
<dbReference type="GO" id="GO:0004497">
    <property type="term" value="F:monooxygenase activity"/>
    <property type="evidence" value="ECO:0007669"/>
    <property type="project" value="UniProtKB-KW"/>
</dbReference>
<feature type="binding site" description="axial binding residue" evidence="9">
    <location>
        <position position="446"/>
    </location>
    <ligand>
        <name>heme</name>
        <dbReference type="ChEBI" id="CHEBI:30413"/>
    </ligand>
    <ligandPart>
        <name>Fe</name>
        <dbReference type="ChEBI" id="CHEBI:18248"/>
    </ligandPart>
</feature>
<dbReference type="PROSITE" id="PS00086">
    <property type="entry name" value="CYTOCHROME_P450"/>
    <property type="match status" value="1"/>
</dbReference>
<dbReference type="Proteomes" id="UP001215598">
    <property type="component" value="Unassembled WGS sequence"/>
</dbReference>
<dbReference type="InterPro" id="IPR017972">
    <property type="entry name" value="Cyt_P450_CS"/>
</dbReference>
<keyword evidence="7 9" id="KW-0408">Iron</keyword>
<evidence type="ECO:0000256" key="7">
    <source>
        <dbReference type="ARBA" id="ARBA00023004"/>
    </source>
</evidence>
<comment type="pathway">
    <text evidence="2">Secondary metabolite biosynthesis.</text>
</comment>
<dbReference type="PRINTS" id="PR00463">
    <property type="entry name" value="EP450I"/>
</dbReference>
<evidence type="ECO:0000256" key="1">
    <source>
        <dbReference type="ARBA" id="ARBA00001971"/>
    </source>
</evidence>
<comment type="similarity">
    <text evidence="3 10">Belongs to the cytochrome P450 family.</text>
</comment>
<protein>
    <submittedName>
        <fullName evidence="12">Benzoate para-hydroxylase</fullName>
    </submittedName>
</protein>
<dbReference type="SUPFAM" id="SSF48264">
    <property type="entry name" value="Cytochrome P450"/>
    <property type="match status" value="1"/>
</dbReference>
<dbReference type="GO" id="GO:0016705">
    <property type="term" value="F:oxidoreductase activity, acting on paired donors, with incorporation or reduction of molecular oxygen"/>
    <property type="evidence" value="ECO:0007669"/>
    <property type="project" value="InterPro"/>
</dbReference>
<keyword evidence="8 10" id="KW-0503">Monooxygenase</keyword>
<reference evidence="12" key="1">
    <citation type="submission" date="2023-03" db="EMBL/GenBank/DDBJ databases">
        <title>Massive genome expansion in bonnet fungi (Mycena s.s.) driven by repeated elements and novel gene families across ecological guilds.</title>
        <authorList>
            <consortium name="Lawrence Berkeley National Laboratory"/>
            <person name="Harder C.B."/>
            <person name="Miyauchi S."/>
            <person name="Viragh M."/>
            <person name="Kuo A."/>
            <person name="Thoen E."/>
            <person name="Andreopoulos B."/>
            <person name="Lu D."/>
            <person name="Skrede I."/>
            <person name="Drula E."/>
            <person name="Henrissat B."/>
            <person name="Morin E."/>
            <person name="Kohler A."/>
            <person name="Barry K."/>
            <person name="LaButti K."/>
            <person name="Morin E."/>
            <person name="Salamov A."/>
            <person name="Lipzen A."/>
            <person name="Mereny Z."/>
            <person name="Hegedus B."/>
            <person name="Baldrian P."/>
            <person name="Stursova M."/>
            <person name="Weitz H."/>
            <person name="Taylor A."/>
            <person name="Grigoriev I.V."/>
            <person name="Nagy L.G."/>
            <person name="Martin F."/>
            <person name="Kauserud H."/>
        </authorList>
    </citation>
    <scope>NUCLEOTIDE SEQUENCE</scope>
    <source>
        <strain evidence="12">CBHHK182m</strain>
    </source>
</reference>
<evidence type="ECO:0000256" key="5">
    <source>
        <dbReference type="ARBA" id="ARBA00022723"/>
    </source>
</evidence>
<dbReference type="InterPro" id="IPR050121">
    <property type="entry name" value="Cytochrome_P450_monoxygenase"/>
</dbReference>
<name>A0AAD7MJC0_9AGAR</name>
<evidence type="ECO:0000256" key="2">
    <source>
        <dbReference type="ARBA" id="ARBA00005179"/>
    </source>
</evidence>
<comment type="caution">
    <text evidence="12">The sequence shown here is derived from an EMBL/GenBank/DDBJ whole genome shotgun (WGS) entry which is preliminary data.</text>
</comment>
<proteinExistence type="inferred from homology"/>
<dbReference type="PANTHER" id="PTHR24305:SF29">
    <property type="entry name" value="BENZOATE-PARA-HYDROXYLASE"/>
    <property type="match status" value="1"/>
</dbReference>
<keyword evidence="11" id="KW-0732">Signal</keyword>
<evidence type="ECO:0000313" key="12">
    <source>
        <dbReference type="EMBL" id="KAJ7719960.1"/>
    </source>
</evidence>
<evidence type="ECO:0000256" key="10">
    <source>
        <dbReference type="RuleBase" id="RU000461"/>
    </source>
</evidence>
<dbReference type="Pfam" id="PF00067">
    <property type="entry name" value="p450"/>
    <property type="match status" value="1"/>
</dbReference>
<dbReference type="PRINTS" id="PR00385">
    <property type="entry name" value="P450"/>
</dbReference>
<evidence type="ECO:0000256" key="8">
    <source>
        <dbReference type="ARBA" id="ARBA00023033"/>
    </source>
</evidence>
<feature type="chain" id="PRO_5042072588" evidence="11">
    <location>
        <begin position="24"/>
        <end position="496"/>
    </location>
</feature>
<organism evidence="12 13">
    <name type="scientific">Mycena metata</name>
    <dbReference type="NCBI Taxonomy" id="1033252"/>
    <lineage>
        <taxon>Eukaryota</taxon>
        <taxon>Fungi</taxon>
        <taxon>Dikarya</taxon>
        <taxon>Basidiomycota</taxon>
        <taxon>Agaricomycotina</taxon>
        <taxon>Agaricomycetes</taxon>
        <taxon>Agaricomycetidae</taxon>
        <taxon>Agaricales</taxon>
        <taxon>Marasmiineae</taxon>
        <taxon>Mycenaceae</taxon>
        <taxon>Mycena</taxon>
    </lineage>
</organism>
<dbReference type="InterPro" id="IPR001128">
    <property type="entry name" value="Cyt_P450"/>
</dbReference>
<dbReference type="PANTHER" id="PTHR24305">
    <property type="entry name" value="CYTOCHROME P450"/>
    <property type="match status" value="1"/>
</dbReference>
<dbReference type="CDD" id="cd11061">
    <property type="entry name" value="CYP67-like"/>
    <property type="match status" value="1"/>
</dbReference>
<dbReference type="AlphaFoldDB" id="A0AAD7MJC0"/>
<comment type="cofactor">
    <cofactor evidence="1 9">
        <name>heme</name>
        <dbReference type="ChEBI" id="CHEBI:30413"/>
    </cofactor>
</comment>
<evidence type="ECO:0000256" key="9">
    <source>
        <dbReference type="PIRSR" id="PIRSR602401-1"/>
    </source>
</evidence>
<keyword evidence="6 10" id="KW-0560">Oxidoreductase</keyword>
<dbReference type="GO" id="GO:0005506">
    <property type="term" value="F:iron ion binding"/>
    <property type="evidence" value="ECO:0007669"/>
    <property type="project" value="InterPro"/>
</dbReference>
<evidence type="ECO:0000256" key="11">
    <source>
        <dbReference type="SAM" id="SignalP"/>
    </source>
</evidence>